<evidence type="ECO:0000256" key="1">
    <source>
        <dbReference type="SAM" id="MobiDB-lite"/>
    </source>
</evidence>
<reference evidence="4" key="1">
    <citation type="submission" date="2016-03" db="EMBL/GenBank/DDBJ databases">
        <authorList>
            <person name="Devillers Hugo."/>
        </authorList>
    </citation>
    <scope>NUCLEOTIDE SEQUENCE [LARGE SCALE GENOMIC DNA]</scope>
</reference>
<dbReference type="AlphaFoldDB" id="A0A1G4J3I2"/>
<keyword evidence="2" id="KW-0812">Transmembrane</keyword>
<keyword evidence="2" id="KW-1133">Transmembrane helix</keyword>
<feature type="compositionally biased region" description="Polar residues" evidence="1">
    <location>
        <begin position="72"/>
        <end position="82"/>
    </location>
</feature>
<feature type="compositionally biased region" description="Basic and acidic residues" evidence="1">
    <location>
        <begin position="58"/>
        <end position="71"/>
    </location>
</feature>
<gene>
    <name evidence="3" type="ORF">LANO_0C00584G</name>
</gene>
<dbReference type="EMBL" id="LT598446">
    <property type="protein sequence ID" value="SCU84148.1"/>
    <property type="molecule type" value="Genomic_DNA"/>
</dbReference>
<dbReference type="OrthoDB" id="4036424at2759"/>
<evidence type="ECO:0000256" key="2">
    <source>
        <dbReference type="SAM" id="Phobius"/>
    </source>
</evidence>
<name>A0A1G4J3I2_9SACH</name>
<accession>A0A1G4J3I2</accession>
<dbReference type="Proteomes" id="UP000189911">
    <property type="component" value="Chromosome C"/>
</dbReference>
<keyword evidence="2" id="KW-0472">Membrane</keyword>
<sequence length="124" mass="13737">MNSDKASKVSESLMNILFSKFIMLDDLVKGLIFGVGAVFVVILTSIFLIKIMLMSQEQPKKKGETEEKNDKQLSNGRSTAASTAVGKASDEAEHAEHLLSRKVIPLRSNADFEEEMEISVMEED</sequence>
<evidence type="ECO:0000313" key="4">
    <source>
        <dbReference type="Proteomes" id="UP000189911"/>
    </source>
</evidence>
<feature type="transmembrane region" description="Helical" evidence="2">
    <location>
        <begin position="31"/>
        <end position="53"/>
    </location>
</feature>
<proteinExistence type="predicted"/>
<evidence type="ECO:0000313" key="3">
    <source>
        <dbReference type="EMBL" id="SCU84148.1"/>
    </source>
</evidence>
<protein>
    <submittedName>
        <fullName evidence="3">LANO_0C00584g1_1</fullName>
    </submittedName>
</protein>
<keyword evidence="4" id="KW-1185">Reference proteome</keyword>
<feature type="region of interest" description="Disordered" evidence="1">
    <location>
        <begin position="58"/>
        <end position="93"/>
    </location>
</feature>
<organism evidence="3 4">
    <name type="scientific">Lachancea nothofagi CBS 11611</name>
    <dbReference type="NCBI Taxonomy" id="1266666"/>
    <lineage>
        <taxon>Eukaryota</taxon>
        <taxon>Fungi</taxon>
        <taxon>Dikarya</taxon>
        <taxon>Ascomycota</taxon>
        <taxon>Saccharomycotina</taxon>
        <taxon>Saccharomycetes</taxon>
        <taxon>Saccharomycetales</taxon>
        <taxon>Saccharomycetaceae</taxon>
        <taxon>Lachancea</taxon>
    </lineage>
</organism>